<proteinExistence type="predicted"/>
<keyword evidence="3" id="KW-1185">Reference proteome</keyword>
<reference evidence="2" key="1">
    <citation type="submission" date="2020-09" db="EMBL/GenBank/DDBJ databases">
        <title>A novel bacterium of genus Hazenella, isolated from South China Sea.</title>
        <authorList>
            <person name="Huang H."/>
            <person name="Mo K."/>
            <person name="Hu Y."/>
        </authorList>
    </citation>
    <scope>NUCLEOTIDE SEQUENCE</scope>
    <source>
        <strain evidence="2">IB182357</strain>
    </source>
</reference>
<dbReference type="AlphaFoldDB" id="A0A926NB97"/>
<evidence type="ECO:0000313" key="3">
    <source>
        <dbReference type="Proteomes" id="UP000661691"/>
    </source>
</evidence>
<name>A0A926NB97_9BACL</name>
<comment type="caution">
    <text evidence="2">The sequence shown here is derived from an EMBL/GenBank/DDBJ whole genome shotgun (WGS) entry which is preliminary data.</text>
</comment>
<dbReference type="EMBL" id="JACXAH010000008">
    <property type="protein sequence ID" value="MBD1372140.1"/>
    <property type="molecule type" value="Genomic_DNA"/>
</dbReference>
<dbReference type="RefSeq" id="WP_191141864.1">
    <property type="nucleotide sequence ID" value="NZ_JACXAH010000008.1"/>
</dbReference>
<sequence length="173" mass="18181">MRKRPHKKVLVIRTPRCCPQTPTPSPDPPPTADATNDNANIGLNSAVGPNPDGTIPFLINFTINGSSISHTRGSSQIFLQQGVYSVTYDYQVTLPGGNVLITLQGFLDNVVQTPLNSGAGTSSPFLGDTTGFGAGSAVINVIGTQQALTFKVGPGFPPFGSFFTFSVQIIKLS</sequence>
<evidence type="ECO:0008006" key="4">
    <source>
        <dbReference type="Google" id="ProtNLM"/>
    </source>
</evidence>
<dbReference type="Gene3D" id="2.60.120.40">
    <property type="match status" value="1"/>
</dbReference>
<gene>
    <name evidence="2" type="ORF">IC620_07165</name>
</gene>
<feature type="region of interest" description="Disordered" evidence="1">
    <location>
        <begin position="16"/>
        <end position="46"/>
    </location>
</feature>
<evidence type="ECO:0000256" key="1">
    <source>
        <dbReference type="SAM" id="MobiDB-lite"/>
    </source>
</evidence>
<organism evidence="2 3">
    <name type="scientific">Polycladospora coralii</name>
    <dbReference type="NCBI Taxonomy" id="2771432"/>
    <lineage>
        <taxon>Bacteria</taxon>
        <taxon>Bacillati</taxon>
        <taxon>Bacillota</taxon>
        <taxon>Bacilli</taxon>
        <taxon>Bacillales</taxon>
        <taxon>Thermoactinomycetaceae</taxon>
        <taxon>Polycladospora</taxon>
    </lineage>
</organism>
<dbReference type="InterPro" id="IPR008983">
    <property type="entry name" value="Tumour_necrosis_fac-like_dom"/>
</dbReference>
<dbReference type="Proteomes" id="UP000661691">
    <property type="component" value="Unassembled WGS sequence"/>
</dbReference>
<protein>
    <recommendedName>
        <fullName evidence="4">BclA C-terminal domain-containing protein</fullName>
    </recommendedName>
</protein>
<feature type="compositionally biased region" description="Pro residues" evidence="1">
    <location>
        <begin position="21"/>
        <end position="31"/>
    </location>
</feature>
<accession>A0A926NB97</accession>
<evidence type="ECO:0000313" key="2">
    <source>
        <dbReference type="EMBL" id="MBD1372140.1"/>
    </source>
</evidence>